<dbReference type="AlphaFoldDB" id="A0A9W5T9M5"/>
<feature type="domain" description="NELF-A N-terminal" evidence="1">
    <location>
        <begin position="46"/>
        <end position="150"/>
    </location>
</feature>
<evidence type="ECO:0000313" key="2">
    <source>
        <dbReference type="EMBL" id="GFE53887.1"/>
    </source>
</evidence>
<reference evidence="2" key="1">
    <citation type="submission" date="2019-12" db="EMBL/GenBank/DDBJ databases">
        <title>Genome sequence of Babesia ovis.</title>
        <authorList>
            <person name="Yamagishi J."/>
            <person name="Sevinc F."/>
            <person name="Xuan X."/>
        </authorList>
    </citation>
    <scope>NUCLEOTIDE SEQUENCE</scope>
    <source>
        <strain evidence="2">Selcuk</strain>
    </source>
</reference>
<dbReference type="OrthoDB" id="2135488at2759"/>
<dbReference type="InterPro" id="IPR056557">
    <property type="entry name" value="NELF-A_N"/>
</dbReference>
<accession>A0A9W5T9M5</accession>
<sequence length="229" mass="26717">MDVDIPVMEQEEEKHVDSDCNFVDTAEEELLRKLSDQYVEYLKLIKDNWSSCHASKVLTFELVRYIVPRFRQLSAPLRVRILTSFFYLKDTLRIEARPKLLKILNYAETDANEWVRKMGQLVKPYILNGMIDLRLIDTETAFRIITFLDEHKGIEGFMGENNATDPEMNYYAKEGLDSIHMCNVKTYEAAHGSDATKANDDEYTQYYPQLNFDVLGDTIVRRATTQKLH</sequence>
<organism evidence="2 3">
    <name type="scientific">Babesia ovis</name>
    <dbReference type="NCBI Taxonomy" id="5869"/>
    <lineage>
        <taxon>Eukaryota</taxon>
        <taxon>Sar</taxon>
        <taxon>Alveolata</taxon>
        <taxon>Apicomplexa</taxon>
        <taxon>Aconoidasida</taxon>
        <taxon>Piroplasmida</taxon>
        <taxon>Babesiidae</taxon>
        <taxon>Babesia</taxon>
    </lineage>
</organism>
<evidence type="ECO:0000259" key="1">
    <source>
        <dbReference type="Pfam" id="PF23553"/>
    </source>
</evidence>
<proteinExistence type="predicted"/>
<dbReference type="Proteomes" id="UP001057455">
    <property type="component" value="Unassembled WGS sequence"/>
</dbReference>
<name>A0A9W5T9M5_BABOV</name>
<keyword evidence="3" id="KW-1185">Reference proteome</keyword>
<protein>
    <recommendedName>
        <fullName evidence="1">NELF-A N-terminal domain-containing protein</fullName>
    </recommendedName>
</protein>
<evidence type="ECO:0000313" key="3">
    <source>
        <dbReference type="Proteomes" id="UP001057455"/>
    </source>
</evidence>
<dbReference type="EMBL" id="BLIY01000008">
    <property type="protein sequence ID" value="GFE53887.1"/>
    <property type="molecule type" value="Genomic_DNA"/>
</dbReference>
<comment type="caution">
    <text evidence="2">The sequence shown here is derived from an EMBL/GenBank/DDBJ whole genome shotgun (WGS) entry which is preliminary data.</text>
</comment>
<gene>
    <name evidence="2" type="ORF">BaOVIS_012910</name>
</gene>
<dbReference type="Pfam" id="PF23553">
    <property type="entry name" value="NELF-A_N"/>
    <property type="match status" value="1"/>
</dbReference>